<keyword evidence="1" id="KW-0812">Transmembrane</keyword>
<reference evidence="2 3" key="1">
    <citation type="submission" date="2022-09" db="EMBL/GenBank/DDBJ databases">
        <title>Chelativorans salina sp. nov., a novel slightly halophilic bacterium isolated from a saline lake sediment enrichment.</title>
        <authorList>
            <person name="Gao L."/>
            <person name="Fang B.-Z."/>
            <person name="Li W.-J."/>
        </authorList>
    </citation>
    <scope>NUCLEOTIDE SEQUENCE [LARGE SCALE GENOMIC DNA]</scope>
    <source>
        <strain evidence="2 3">EGI FJ00035</strain>
    </source>
</reference>
<keyword evidence="1" id="KW-1133">Transmembrane helix</keyword>
<protein>
    <submittedName>
        <fullName evidence="2">DUF805 domain-containing protein</fullName>
    </submittedName>
</protein>
<gene>
    <name evidence="2" type="ORF">N5A92_02385</name>
</gene>
<proteinExistence type="predicted"/>
<dbReference type="RefSeq" id="WP_260900223.1">
    <property type="nucleotide sequence ID" value="NZ_JAOCZP010000001.1"/>
</dbReference>
<feature type="transmembrane region" description="Helical" evidence="1">
    <location>
        <begin position="85"/>
        <end position="107"/>
    </location>
</feature>
<feature type="transmembrane region" description="Helical" evidence="1">
    <location>
        <begin position="52"/>
        <end position="73"/>
    </location>
</feature>
<evidence type="ECO:0000313" key="2">
    <source>
        <dbReference type="EMBL" id="MCT7373888.1"/>
    </source>
</evidence>
<name>A0ABT2LJM4_9HYPH</name>
<keyword evidence="3" id="KW-1185">Reference proteome</keyword>
<sequence length="122" mass="13616">MDRKTFIWLLFGFSGRVSRIVFFLANVFVGLFPLFAYYRLSLLPEGADTESGWALLFLVFAAIGLWSQLALGVKRLHDFNKPGMLAATLFIPLLSILVFLVLCFYPGDEGANDYGERTDAPG</sequence>
<accession>A0ABT2LJM4</accession>
<evidence type="ECO:0000256" key="1">
    <source>
        <dbReference type="SAM" id="Phobius"/>
    </source>
</evidence>
<dbReference type="InterPro" id="IPR008523">
    <property type="entry name" value="DUF805"/>
</dbReference>
<feature type="transmembrane region" description="Helical" evidence="1">
    <location>
        <begin position="20"/>
        <end position="40"/>
    </location>
</feature>
<dbReference type="PANTHER" id="PTHR34980:SF3">
    <property type="entry name" value="BLR8105 PROTEIN"/>
    <property type="match status" value="1"/>
</dbReference>
<evidence type="ECO:0000313" key="3">
    <source>
        <dbReference type="Proteomes" id="UP001320831"/>
    </source>
</evidence>
<dbReference type="Pfam" id="PF05656">
    <property type="entry name" value="DUF805"/>
    <property type="match status" value="1"/>
</dbReference>
<comment type="caution">
    <text evidence="2">The sequence shown here is derived from an EMBL/GenBank/DDBJ whole genome shotgun (WGS) entry which is preliminary data.</text>
</comment>
<dbReference type="EMBL" id="JAOCZP010000001">
    <property type="protein sequence ID" value="MCT7373888.1"/>
    <property type="molecule type" value="Genomic_DNA"/>
</dbReference>
<keyword evidence="1" id="KW-0472">Membrane</keyword>
<organism evidence="2 3">
    <name type="scientific">Chelativorans salis</name>
    <dbReference type="NCBI Taxonomy" id="2978478"/>
    <lineage>
        <taxon>Bacteria</taxon>
        <taxon>Pseudomonadati</taxon>
        <taxon>Pseudomonadota</taxon>
        <taxon>Alphaproteobacteria</taxon>
        <taxon>Hyphomicrobiales</taxon>
        <taxon>Phyllobacteriaceae</taxon>
        <taxon>Chelativorans</taxon>
    </lineage>
</organism>
<dbReference type="PANTHER" id="PTHR34980">
    <property type="entry name" value="INNER MEMBRANE PROTEIN-RELATED-RELATED"/>
    <property type="match status" value="1"/>
</dbReference>
<dbReference type="Proteomes" id="UP001320831">
    <property type="component" value="Unassembled WGS sequence"/>
</dbReference>